<evidence type="ECO:0000256" key="5">
    <source>
        <dbReference type="ARBA" id="ARBA00022695"/>
    </source>
</evidence>
<comment type="similarity">
    <text evidence="1">Belongs to the Arg-specific ADP-ribosyltransferase family.</text>
</comment>
<evidence type="ECO:0000313" key="9">
    <source>
        <dbReference type="Proteomes" id="UP000281514"/>
    </source>
</evidence>
<reference evidence="8 9" key="1">
    <citation type="submission" date="2018-08" db="EMBL/GenBank/DDBJ databases">
        <title>Recombination of ecologically and evolutionarily significant loci maintains genetic cohesion in the Pseudomonas syringae species complex.</title>
        <authorList>
            <person name="Dillon M."/>
            <person name="Thakur S."/>
            <person name="Almeida R.N.D."/>
            <person name="Weir B.S."/>
            <person name="Guttman D.S."/>
        </authorList>
    </citation>
    <scope>NUCLEOTIDE SEQUENCE [LARGE SCALE GENOMIC DNA]</scope>
    <source>
        <strain evidence="8 9">ICMP 9749</strain>
    </source>
</reference>
<dbReference type="GO" id="GO:0106274">
    <property type="term" value="F:NAD+-protein-arginine ADP-ribosyltransferase activity"/>
    <property type="evidence" value="ECO:0007669"/>
    <property type="project" value="UniProtKB-EC"/>
</dbReference>
<dbReference type="PROSITE" id="PS51996">
    <property type="entry name" value="TR_MART"/>
    <property type="match status" value="1"/>
</dbReference>
<evidence type="ECO:0000256" key="3">
    <source>
        <dbReference type="ARBA" id="ARBA00022676"/>
    </source>
</evidence>
<sequence>MNINPSQGTYGSAYSSSQNDTSKATGKAPAPSLLKQLGSCFSPCLGSQASSSQHLSASHAQTLSQNYSSNIPEGTSRTRQPRAPSPRLSDTPMKQALSSMIGRERLRLQGLSGGMFSGIDSADAMIGRALTKKDSNPKAARFSDDEFLAIHLYTTCLYRPINHHLRYQHQDDVPPIVEALKSGLAKLARDPDYQVAAPLHRGIEKTMSDEEVMKRFNSGRPYRDEAFMSTSTDSVIANSLTSSVALHLQSTSAVNVSPFAINAHEKEAIIPPQTPFEVVGLKKMHSTWHVDLKEVQDNADGS</sequence>
<evidence type="ECO:0000256" key="1">
    <source>
        <dbReference type="ARBA" id="ARBA00009558"/>
    </source>
</evidence>
<organism evidence="8 9">
    <name type="scientific">Pseudomonas avellanae</name>
    <dbReference type="NCBI Taxonomy" id="46257"/>
    <lineage>
        <taxon>Bacteria</taxon>
        <taxon>Pseudomonadati</taxon>
        <taxon>Pseudomonadota</taxon>
        <taxon>Gammaproteobacteria</taxon>
        <taxon>Pseudomonadales</taxon>
        <taxon>Pseudomonadaceae</taxon>
        <taxon>Pseudomonas</taxon>
    </lineage>
</organism>
<dbReference type="GO" id="GO:0016779">
    <property type="term" value="F:nucleotidyltransferase activity"/>
    <property type="evidence" value="ECO:0007669"/>
    <property type="project" value="UniProtKB-KW"/>
</dbReference>
<protein>
    <recommendedName>
        <fullName evidence="2">NAD(+)--protein-arginine ADP-ribosyltransferase</fullName>
        <ecNumber evidence="2">2.4.2.31</ecNumber>
    </recommendedName>
</protein>
<dbReference type="EMBL" id="RBTX01000326">
    <property type="protein sequence ID" value="RMU33903.1"/>
    <property type="molecule type" value="Genomic_DNA"/>
</dbReference>
<feature type="region of interest" description="Disordered" evidence="7">
    <location>
        <begin position="55"/>
        <end position="94"/>
    </location>
</feature>
<accession>A0A3M5TK21</accession>
<evidence type="ECO:0000256" key="4">
    <source>
        <dbReference type="ARBA" id="ARBA00022679"/>
    </source>
</evidence>
<proteinExistence type="inferred from homology"/>
<dbReference type="SUPFAM" id="SSF56399">
    <property type="entry name" value="ADP-ribosylation"/>
    <property type="match status" value="1"/>
</dbReference>
<dbReference type="Pfam" id="PF01129">
    <property type="entry name" value="ART"/>
    <property type="match status" value="1"/>
</dbReference>
<comment type="catalytic activity">
    <reaction evidence="6">
        <text>L-arginyl-[protein] + NAD(+) = N(omega)-(ADP-D-ribosyl)-L-arginyl-[protein] + nicotinamide + H(+)</text>
        <dbReference type="Rhea" id="RHEA:19149"/>
        <dbReference type="Rhea" id="RHEA-COMP:10532"/>
        <dbReference type="Rhea" id="RHEA-COMP:15087"/>
        <dbReference type="ChEBI" id="CHEBI:15378"/>
        <dbReference type="ChEBI" id="CHEBI:17154"/>
        <dbReference type="ChEBI" id="CHEBI:29965"/>
        <dbReference type="ChEBI" id="CHEBI:57540"/>
        <dbReference type="ChEBI" id="CHEBI:142554"/>
        <dbReference type="EC" id="2.4.2.31"/>
    </reaction>
</comment>
<feature type="region of interest" description="Disordered" evidence="7">
    <location>
        <begin position="1"/>
        <end position="30"/>
    </location>
</feature>
<dbReference type="RefSeq" id="WP_005620561.1">
    <property type="nucleotide sequence ID" value="NZ_BMNO01000096.1"/>
</dbReference>
<keyword evidence="4" id="KW-0808">Transferase</keyword>
<dbReference type="AlphaFoldDB" id="A0A3M5TK21"/>
<evidence type="ECO:0000256" key="2">
    <source>
        <dbReference type="ARBA" id="ARBA00012031"/>
    </source>
</evidence>
<feature type="compositionally biased region" description="Polar residues" evidence="7">
    <location>
        <begin position="62"/>
        <end position="78"/>
    </location>
</feature>
<comment type="caution">
    <text evidence="8">The sequence shown here is derived from an EMBL/GenBank/DDBJ whole genome shotgun (WGS) entry which is preliminary data.</text>
</comment>
<evidence type="ECO:0000256" key="7">
    <source>
        <dbReference type="SAM" id="MobiDB-lite"/>
    </source>
</evidence>
<keyword evidence="5" id="KW-0548">Nucleotidyltransferase</keyword>
<name>A0A3M5TK21_9PSED</name>
<feature type="compositionally biased region" description="Polar residues" evidence="7">
    <location>
        <begin position="1"/>
        <end position="24"/>
    </location>
</feature>
<evidence type="ECO:0000313" key="8">
    <source>
        <dbReference type="EMBL" id="RMU33903.1"/>
    </source>
</evidence>
<dbReference type="EC" id="2.4.2.31" evidence="2"/>
<keyword evidence="3" id="KW-0328">Glycosyltransferase</keyword>
<gene>
    <name evidence="8" type="ORF">ALP32_103821</name>
</gene>
<dbReference type="Gene3D" id="3.90.176.10">
    <property type="entry name" value="Toxin ADP-ribosyltransferase, Chain A, domain 1"/>
    <property type="match status" value="1"/>
</dbReference>
<evidence type="ECO:0000256" key="6">
    <source>
        <dbReference type="ARBA" id="ARBA00047597"/>
    </source>
</evidence>
<dbReference type="Proteomes" id="UP000281514">
    <property type="component" value="Unassembled WGS sequence"/>
</dbReference>
<dbReference type="InterPro" id="IPR000768">
    <property type="entry name" value="ART"/>
</dbReference>